<dbReference type="InterPro" id="IPR014031">
    <property type="entry name" value="Ketoacyl_synth_C"/>
</dbReference>
<dbReference type="Proteomes" id="UP000031516">
    <property type="component" value="Unassembled WGS sequence"/>
</dbReference>
<feature type="domain" description="Ketosynthase family 3 (KS3)" evidence="6">
    <location>
        <begin position="3"/>
        <end position="427"/>
    </location>
</feature>
<dbReference type="EMBL" id="CCBQ010000019">
    <property type="protein sequence ID" value="CDO93092.1"/>
    <property type="molecule type" value="Genomic_DNA"/>
</dbReference>
<dbReference type="CDD" id="cd00834">
    <property type="entry name" value="KAS_I_II"/>
    <property type="match status" value="1"/>
</dbReference>
<dbReference type="SUPFAM" id="SSF53901">
    <property type="entry name" value="Thiolase-like"/>
    <property type="match status" value="2"/>
</dbReference>
<evidence type="ECO:0000256" key="2">
    <source>
        <dbReference type="ARBA" id="ARBA00013191"/>
    </source>
</evidence>
<name>A0A0A8L202_9SACH</name>
<dbReference type="EC" id="2.3.1.41" evidence="2"/>
<protein>
    <recommendedName>
        <fullName evidence="2">beta-ketoacyl-[acyl-carrier-protein] synthase I</fullName>
        <ecNumber evidence="2">2.3.1.41</ecNumber>
    </recommendedName>
</protein>
<dbReference type="GO" id="GO:0004315">
    <property type="term" value="F:3-oxoacyl-[acyl-carrier-protein] synthase activity"/>
    <property type="evidence" value="ECO:0007669"/>
    <property type="project" value="UniProtKB-EC"/>
</dbReference>
<dbReference type="Pfam" id="PF00109">
    <property type="entry name" value="ketoacyl-synt"/>
    <property type="match status" value="1"/>
</dbReference>
<dbReference type="OrthoDB" id="5334845at2759"/>
<dbReference type="PANTHER" id="PTHR11712:SF336">
    <property type="entry name" value="3-OXOACYL-[ACYL-CARRIER-PROTEIN] SYNTHASE, MITOCHONDRIAL"/>
    <property type="match status" value="1"/>
</dbReference>
<dbReference type="PANTHER" id="PTHR11712">
    <property type="entry name" value="POLYKETIDE SYNTHASE-RELATED"/>
    <property type="match status" value="1"/>
</dbReference>
<dbReference type="GO" id="GO:0006633">
    <property type="term" value="P:fatty acid biosynthetic process"/>
    <property type="evidence" value="ECO:0007669"/>
    <property type="project" value="InterPro"/>
</dbReference>
<dbReference type="InterPro" id="IPR014030">
    <property type="entry name" value="Ketoacyl_synth_N"/>
</dbReference>
<dbReference type="Pfam" id="PF02801">
    <property type="entry name" value="Ketoacyl-synt_C"/>
    <property type="match status" value="1"/>
</dbReference>
<dbReference type="PROSITE" id="PS52004">
    <property type="entry name" value="KS3_2"/>
    <property type="match status" value="1"/>
</dbReference>
<organism evidence="7 8">
    <name type="scientific">Kluyveromyces dobzhanskii CBS 2104</name>
    <dbReference type="NCBI Taxonomy" id="1427455"/>
    <lineage>
        <taxon>Eukaryota</taxon>
        <taxon>Fungi</taxon>
        <taxon>Dikarya</taxon>
        <taxon>Ascomycota</taxon>
        <taxon>Saccharomycotina</taxon>
        <taxon>Saccharomycetes</taxon>
        <taxon>Saccharomycetales</taxon>
        <taxon>Saccharomycetaceae</taxon>
        <taxon>Kluyveromyces</taxon>
    </lineage>
</organism>
<evidence type="ECO:0000256" key="4">
    <source>
        <dbReference type="ARBA" id="ARBA00049541"/>
    </source>
</evidence>
<dbReference type="SMART" id="SM00825">
    <property type="entry name" value="PKS_KS"/>
    <property type="match status" value="1"/>
</dbReference>
<comment type="similarity">
    <text evidence="1 5">Belongs to the thiolase-like superfamily. Beta-ketoacyl-ACP synthases family.</text>
</comment>
<evidence type="ECO:0000256" key="5">
    <source>
        <dbReference type="RuleBase" id="RU003694"/>
    </source>
</evidence>
<sequence>MSLRRVVVTGLGAYTPLGSNVSKSWTALLAGKQSLIALSDLHNKDDFAKVEKLVPLDTAVSRLHANPLDTFPECDQRRMTPAHQIVLEKTKEALLQAQLIEDGDENSYFHGIDKTRVGCVIGTGMPSMPDLESAISTLFTKPKVSPFLIPRVLPNMAMGNVMIKYGLQGPSSCPSTACATGNSSIIESFNLIQLGLADVMVCGSYEFSIDPISIAGFYRSKTISKKHQTRPFDVERDGFIMGEGCGILTLESLESALERNAPILAEIKGIGLSNDGFHITSPLPDGSGGKLAMENALKSAKIDAKQVGYINAHATSTQLGDVAESTAISEVFGKITGNDTQPYVSSSKGHIGHLLGASGSVESIFTILSLQQGKFPQTLNLEVADESTAIRELNLIKKDVMSDASVEYALTNSFGFGGVNTSILFHKFNA</sequence>
<evidence type="ECO:0000256" key="1">
    <source>
        <dbReference type="ARBA" id="ARBA00008467"/>
    </source>
</evidence>
<dbReference type="NCBIfam" id="NF005589">
    <property type="entry name" value="PRK07314.1"/>
    <property type="match status" value="1"/>
</dbReference>
<gene>
    <name evidence="7" type="ORF">KLDO_g1397A</name>
</gene>
<evidence type="ECO:0000313" key="8">
    <source>
        <dbReference type="Proteomes" id="UP000031516"/>
    </source>
</evidence>
<keyword evidence="3 5" id="KW-0808">Transferase</keyword>
<comment type="caution">
    <text evidence="7">The sequence shown here is derived from an EMBL/GenBank/DDBJ whole genome shotgun (WGS) entry which is preliminary data.</text>
</comment>
<evidence type="ECO:0000259" key="6">
    <source>
        <dbReference type="PROSITE" id="PS52004"/>
    </source>
</evidence>
<reference evidence="7 8" key="1">
    <citation type="submission" date="2014-03" db="EMBL/GenBank/DDBJ databases">
        <title>The genome of Kluyveromyces dobzhanskii.</title>
        <authorList>
            <person name="Nystedt B."/>
            <person name="Astrom S."/>
        </authorList>
    </citation>
    <scope>NUCLEOTIDE SEQUENCE [LARGE SCALE GENOMIC DNA]</scope>
    <source>
        <strain evidence="7 8">CBS 2104</strain>
    </source>
</reference>
<dbReference type="InterPro" id="IPR000794">
    <property type="entry name" value="Beta-ketoacyl_synthase"/>
</dbReference>
<accession>A0A0A8L202</accession>
<comment type="catalytic activity">
    <reaction evidence="4">
        <text>a fatty acyl-[ACP] + malonyl-[ACP] + H(+) = a 3-oxoacyl-[ACP] + holo-[ACP] + CO2</text>
        <dbReference type="Rhea" id="RHEA:22836"/>
        <dbReference type="Rhea" id="RHEA-COMP:9623"/>
        <dbReference type="Rhea" id="RHEA-COMP:9685"/>
        <dbReference type="Rhea" id="RHEA-COMP:9916"/>
        <dbReference type="Rhea" id="RHEA-COMP:14125"/>
        <dbReference type="ChEBI" id="CHEBI:15378"/>
        <dbReference type="ChEBI" id="CHEBI:16526"/>
        <dbReference type="ChEBI" id="CHEBI:64479"/>
        <dbReference type="ChEBI" id="CHEBI:78449"/>
        <dbReference type="ChEBI" id="CHEBI:78776"/>
        <dbReference type="ChEBI" id="CHEBI:138651"/>
        <dbReference type="EC" id="2.3.1.41"/>
    </reaction>
</comment>
<dbReference type="InterPro" id="IPR020841">
    <property type="entry name" value="PKS_Beta-ketoAc_synthase_dom"/>
</dbReference>
<evidence type="ECO:0000313" key="7">
    <source>
        <dbReference type="EMBL" id="CDO93092.1"/>
    </source>
</evidence>
<dbReference type="Gene3D" id="3.40.47.10">
    <property type="match status" value="1"/>
</dbReference>
<dbReference type="PROSITE" id="PS00606">
    <property type="entry name" value="KS3_1"/>
    <property type="match status" value="1"/>
</dbReference>
<dbReference type="InterPro" id="IPR016039">
    <property type="entry name" value="Thiolase-like"/>
</dbReference>
<dbReference type="InterPro" id="IPR018201">
    <property type="entry name" value="Ketoacyl_synth_AS"/>
</dbReference>
<dbReference type="AlphaFoldDB" id="A0A0A8L202"/>
<proteinExistence type="inferred from homology"/>
<keyword evidence="8" id="KW-1185">Reference proteome</keyword>
<evidence type="ECO:0000256" key="3">
    <source>
        <dbReference type="ARBA" id="ARBA00022679"/>
    </source>
</evidence>
<dbReference type="GO" id="GO:0005739">
    <property type="term" value="C:mitochondrion"/>
    <property type="evidence" value="ECO:0007669"/>
    <property type="project" value="TreeGrafter"/>
</dbReference>